<reference evidence="2 3" key="1">
    <citation type="submission" date="2020-03" db="EMBL/GenBank/DDBJ databases">
        <title>Draft Genome Sequence of Cudoniella acicularis.</title>
        <authorList>
            <person name="Buettner E."/>
            <person name="Kellner H."/>
        </authorList>
    </citation>
    <scope>NUCLEOTIDE SEQUENCE [LARGE SCALE GENOMIC DNA]</scope>
    <source>
        <strain evidence="2 3">DSM 108380</strain>
    </source>
</reference>
<organism evidence="2 3">
    <name type="scientific">Cudoniella acicularis</name>
    <dbReference type="NCBI Taxonomy" id="354080"/>
    <lineage>
        <taxon>Eukaryota</taxon>
        <taxon>Fungi</taxon>
        <taxon>Dikarya</taxon>
        <taxon>Ascomycota</taxon>
        <taxon>Pezizomycotina</taxon>
        <taxon>Leotiomycetes</taxon>
        <taxon>Helotiales</taxon>
        <taxon>Tricladiaceae</taxon>
        <taxon>Cudoniella</taxon>
    </lineage>
</organism>
<evidence type="ECO:0000313" key="3">
    <source>
        <dbReference type="Proteomes" id="UP000566819"/>
    </source>
</evidence>
<dbReference type="SUPFAM" id="SSF54695">
    <property type="entry name" value="POZ domain"/>
    <property type="match status" value="1"/>
</dbReference>
<name>A0A8H4RY40_9HELO</name>
<sequence>MGAHHPECQVHLESIKRYKNHASKAAKLISHSSQIVNLLVGGQGDASKATQLTCHKTLLSYSSEFFRGALYDKFKESKTDTATLPDDSPEDIMAFIK</sequence>
<gene>
    <name evidence="2" type="ORF">G7Y89_g468</name>
</gene>
<dbReference type="Proteomes" id="UP000566819">
    <property type="component" value="Unassembled WGS sequence"/>
</dbReference>
<keyword evidence="3" id="KW-1185">Reference proteome</keyword>
<accession>A0A8H4RY40</accession>
<proteinExistence type="predicted"/>
<protein>
    <recommendedName>
        <fullName evidence="1">BTB domain-containing protein</fullName>
    </recommendedName>
</protein>
<dbReference type="OrthoDB" id="194443at2759"/>
<comment type="caution">
    <text evidence="2">The sequence shown here is derived from an EMBL/GenBank/DDBJ whole genome shotgun (WGS) entry which is preliminary data.</text>
</comment>
<dbReference type="EMBL" id="JAAMPI010000017">
    <property type="protein sequence ID" value="KAF4637606.1"/>
    <property type="molecule type" value="Genomic_DNA"/>
</dbReference>
<evidence type="ECO:0000313" key="2">
    <source>
        <dbReference type="EMBL" id="KAF4637606.1"/>
    </source>
</evidence>
<evidence type="ECO:0000259" key="1">
    <source>
        <dbReference type="PROSITE" id="PS50097"/>
    </source>
</evidence>
<dbReference type="Pfam" id="PF00651">
    <property type="entry name" value="BTB"/>
    <property type="match status" value="1"/>
</dbReference>
<dbReference type="AlphaFoldDB" id="A0A8H4RY40"/>
<dbReference type="InterPro" id="IPR011333">
    <property type="entry name" value="SKP1/BTB/POZ_sf"/>
</dbReference>
<dbReference type="PROSITE" id="PS50097">
    <property type="entry name" value="BTB"/>
    <property type="match status" value="1"/>
</dbReference>
<feature type="domain" description="BTB" evidence="1">
    <location>
        <begin position="34"/>
        <end position="97"/>
    </location>
</feature>
<dbReference type="InterPro" id="IPR000210">
    <property type="entry name" value="BTB/POZ_dom"/>
</dbReference>
<dbReference type="Gene3D" id="3.30.710.10">
    <property type="entry name" value="Potassium Channel Kv1.1, Chain A"/>
    <property type="match status" value="1"/>
</dbReference>
<dbReference type="CDD" id="cd18186">
    <property type="entry name" value="BTB_POZ_ZBTB_KLHL-like"/>
    <property type="match status" value="1"/>
</dbReference>